<keyword evidence="3" id="KW-1185">Reference proteome</keyword>
<dbReference type="AlphaFoldDB" id="W7KAP5"/>
<reference evidence="2 3" key="1">
    <citation type="submission" date="2013-02" db="EMBL/GenBank/DDBJ databases">
        <title>The Genome Sequence of Plasmodium falciparum NF54.</title>
        <authorList>
            <consortium name="The Broad Institute Genome Sequencing Platform"/>
            <consortium name="The Broad Institute Genome Sequencing Center for Infectious Disease"/>
            <person name="Neafsey D."/>
            <person name="Cheeseman I."/>
            <person name="Volkman S."/>
            <person name="Adams J."/>
            <person name="Walker B."/>
            <person name="Young S.K."/>
            <person name="Zeng Q."/>
            <person name="Gargeya S."/>
            <person name="Fitzgerald M."/>
            <person name="Haas B."/>
            <person name="Abouelleil A."/>
            <person name="Alvarado L."/>
            <person name="Arachchi H.M."/>
            <person name="Berlin A.M."/>
            <person name="Chapman S.B."/>
            <person name="Dewar J."/>
            <person name="Goldberg J."/>
            <person name="Griggs A."/>
            <person name="Gujja S."/>
            <person name="Hansen M."/>
            <person name="Howarth C."/>
            <person name="Imamovic A."/>
            <person name="Larimer J."/>
            <person name="McCowan C."/>
            <person name="Murphy C."/>
            <person name="Neiman D."/>
            <person name="Pearson M."/>
            <person name="Priest M."/>
            <person name="Roberts A."/>
            <person name="Saif S."/>
            <person name="Shea T."/>
            <person name="Sisk P."/>
            <person name="Sykes S."/>
            <person name="Wortman J."/>
            <person name="Nusbaum C."/>
            <person name="Birren B."/>
        </authorList>
    </citation>
    <scope>NUCLEOTIDE SEQUENCE [LARGE SCALE GENOMIC DNA]</scope>
    <source>
        <strain evidence="2 3">NF54</strain>
    </source>
</reference>
<keyword evidence="1" id="KW-0732">Signal</keyword>
<dbReference type="Proteomes" id="UP000030673">
    <property type="component" value="Unassembled WGS sequence"/>
</dbReference>
<gene>
    <name evidence="2" type="ORF">PFNF54_00365</name>
</gene>
<name>W7KAP5_PLAFO</name>
<feature type="signal peptide" evidence="1">
    <location>
        <begin position="1"/>
        <end position="24"/>
    </location>
</feature>
<dbReference type="InterPro" id="IPR005553">
    <property type="entry name" value="CLAG"/>
</dbReference>
<evidence type="ECO:0000313" key="2">
    <source>
        <dbReference type="EMBL" id="EWC90719.1"/>
    </source>
</evidence>
<evidence type="ECO:0000313" key="3">
    <source>
        <dbReference type="Proteomes" id="UP000030673"/>
    </source>
</evidence>
<dbReference type="Pfam" id="PF03805">
    <property type="entry name" value="CLAG"/>
    <property type="match status" value="1"/>
</dbReference>
<feature type="chain" id="PRO_5004897576" evidence="1">
    <location>
        <begin position="25"/>
        <end position="677"/>
    </location>
</feature>
<dbReference type="GO" id="GO:0020035">
    <property type="term" value="P:adhesion of symbiont to microvasculature"/>
    <property type="evidence" value="ECO:0007669"/>
    <property type="project" value="InterPro"/>
</dbReference>
<dbReference type="EMBL" id="KE123732">
    <property type="protein sequence ID" value="EWC90719.1"/>
    <property type="molecule type" value="Genomic_DNA"/>
</dbReference>
<proteinExistence type="predicted"/>
<sequence>MVSFFKTPIIIFFFLLCLNEKVLCSINENENLGENKNENANVNTPENLNKLLNEYDNIEQLKSMIGNDELHKNLTILEKLILESLEKDKLKYPLLKQGTEQLIDISKFNKKNITDADDETYIIPTVQSSFHDIVKYEHLIKEQSIEIYNSDISDKIKKKIFIVRTLKTIKLMLIPLNSYKQNNDLKSTVQSTFHDIVKYEHLIKEQSIEIYNSDISDKIKKKIFIVRTLKTIKLMLIPLNSYKQNNDLKSALEELNNVFTNKEAQEESSPIGDHGTFFRKLLTHVRTIKENEDIENKGETLILGDNKIDVMNSNDFFFTTNSNVKFMENLDDITNQYGLGLINHLGPHLIALGHFTVLKLALKNYKNYFEAKSIKFFSWQKILEFSMSDRFKVLDMMCDHESVYYSEKKRRKTYLKVDRSNTSMECNILEYLLHYFNKYQLEIIKTTQDTDFDLHGMMEHKYIKDYFFSFMCNDPKECIIYHTNQFKKEANEENTFPEQEEPNRQISAFNLYLNYYYFMKRYSSYGVKKTLYVHLLNLTGLLNYDTRAYVTSLYLPGYYNAVEMSFTEEKEFSKLFESLIQCIEKCHSDQARQISKDKIAKKNVAEAMYLNIKDEDTFNKTIVTNYWYPSPIKKYYTLYVRKHIPNNLVDELEKLMKSGTLEKMKKSLTFLVHVLKA</sequence>
<protein>
    <submittedName>
        <fullName evidence="2">Uncharacterized protein</fullName>
    </submittedName>
</protein>
<accession>W7KAP5</accession>
<organism evidence="2 3">
    <name type="scientific">Plasmodium falciparum (isolate NF54)</name>
    <dbReference type="NCBI Taxonomy" id="5843"/>
    <lineage>
        <taxon>Eukaryota</taxon>
        <taxon>Sar</taxon>
        <taxon>Alveolata</taxon>
        <taxon>Apicomplexa</taxon>
        <taxon>Aconoidasida</taxon>
        <taxon>Haemosporida</taxon>
        <taxon>Plasmodiidae</taxon>
        <taxon>Plasmodium</taxon>
        <taxon>Plasmodium (Laverania)</taxon>
    </lineage>
</organism>
<evidence type="ECO:0000256" key="1">
    <source>
        <dbReference type="SAM" id="SignalP"/>
    </source>
</evidence>